<reference evidence="3" key="1">
    <citation type="submission" date="2020-04" db="EMBL/GenBank/DDBJ databases">
        <authorList>
            <person name="Chiriac C."/>
            <person name="Salcher M."/>
            <person name="Ghai R."/>
            <person name="Kavagutti S V."/>
        </authorList>
    </citation>
    <scope>NUCLEOTIDE SEQUENCE</scope>
</reference>
<keyword evidence="3" id="KW-0540">Nuclease</keyword>
<dbReference type="InterPro" id="IPR011335">
    <property type="entry name" value="Restrct_endonuc-II-like"/>
</dbReference>
<dbReference type="InterPro" id="IPR051703">
    <property type="entry name" value="NF-kappa-B_Signaling_Reg"/>
</dbReference>
<dbReference type="InterPro" id="IPR019080">
    <property type="entry name" value="YqaJ_viral_recombinase"/>
</dbReference>
<feature type="domain" description="YqaJ viral recombinase" evidence="2">
    <location>
        <begin position="8"/>
        <end position="136"/>
    </location>
</feature>
<dbReference type="PANTHER" id="PTHR46609">
    <property type="entry name" value="EXONUCLEASE, PHAGE-TYPE/RECB, C-TERMINAL DOMAIN-CONTAINING PROTEIN"/>
    <property type="match status" value="1"/>
</dbReference>
<proteinExistence type="predicted"/>
<dbReference type="CDD" id="cd22343">
    <property type="entry name" value="PDDEXK_lambda_exonuclease-like"/>
    <property type="match status" value="1"/>
</dbReference>
<dbReference type="Pfam" id="PF09588">
    <property type="entry name" value="YqaJ"/>
    <property type="match status" value="1"/>
</dbReference>
<evidence type="ECO:0000259" key="2">
    <source>
        <dbReference type="Pfam" id="PF09588"/>
    </source>
</evidence>
<keyword evidence="3" id="KW-0378">Hydrolase</keyword>
<dbReference type="SUPFAM" id="SSF52980">
    <property type="entry name" value="Restriction endonuclease-like"/>
    <property type="match status" value="1"/>
</dbReference>
<sequence>MIQQNTPEWEALRSNKVGASDAPAIMEVSPWETPYSLWEKKLGLKESSYNSAMQRGHELEDKARIELEKILGVLLLPEVKLHDEHHWMMASLDALDSTNSVLAEIKCPGKVDHAMAASGKIPDKYFPQLQHQLEVCKLEMGYYYSFDGEAGVLLKIYRDDKYIKEMVSKEKEFWDCLQEFNPPKMTLKDYSVQFGDEWRRYAAEWEQVSEQRKALEEREDALKKALIALSQNQSSQGGGIRLTKVIRKGNVDYSAIPELKQVDLETYRKKPIESWRLSKV</sequence>
<dbReference type="EMBL" id="LR796205">
    <property type="protein sequence ID" value="CAB4126508.1"/>
    <property type="molecule type" value="Genomic_DNA"/>
</dbReference>
<organism evidence="3">
    <name type="scientific">uncultured Caudovirales phage</name>
    <dbReference type="NCBI Taxonomy" id="2100421"/>
    <lineage>
        <taxon>Viruses</taxon>
        <taxon>Duplodnaviria</taxon>
        <taxon>Heunggongvirae</taxon>
        <taxon>Uroviricota</taxon>
        <taxon>Caudoviricetes</taxon>
        <taxon>Peduoviridae</taxon>
        <taxon>Maltschvirus</taxon>
        <taxon>Maltschvirus maltsch</taxon>
    </lineage>
</organism>
<name>A0A6J5KVG9_9CAUD</name>
<evidence type="ECO:0000313" key="3">
    <source>
        <dbReference type="EMBL" id="CAB4126508.1"/>
    </source>
</evidence>
<dbReference type="PANTHER" id="PTHR46609:SF6">
    <property type="entry name" value="EXONUCLEASE, PHAGE-TYPE_RECB, C-TERMINAL DOMAIN-CONTAINING PROTEIN-RELATED"/>
    <property type="match status" value="1"/>
</dbReference>
<dbReference type="Gene3D" id="3.90.320.10">
    <property type="match status" value="1"/>
</dbReference>
<evidence type="ECO:0000256" key="1">
    <source>
        <dbReference type="SAM" id="Coils"/>
    </source>
</evidence>
<gene>
    <name evidence="3" type="ORF">UFOVP80_7</name>
</gene>
<protein>
    <submittedName>
        <fullName evidence="3">COG5377 Phage-related protein, predicted endonuclease</fullName>
    </submittedName>
</protein>
<dbReference type="GO" id="GO:0004519">
    <property type="term" value="F:endonuclease activity"/>
    <property type="evidence" value="ECO:0007669"/>
    <property type="project" value="UniProtKB-KW"/>
</dbReference>
<dbReference type="NCBIfam" id="TIGR03033">
    <property type="entry name" value="phage_rel_nuc"/>
    <property type="match status" value="1"/>
</dbReference>
<dbReference type="InterPro" id="IPR011604">
    <property type="entry name" value="PDDEXK-like_dom_sf"/>
</dbReference>
<feature type="coiled-coil region" evidence="1">
    <location>
        <begin position="205"/>
        <end position="232"/>
    </location>
</feature>
<keyword evidence="1" id="KW-0175">Coiled coil</keyword>
<keyword evidence="3" id="KW-0255">Endonuclease</keyword>
<accession>A0A6J5KVG9</accession>
<dbReference type="InterPro" id="IPR017482">
    <property type="entry name" value="Lambda-type_endonuclease"/>
</dbReference>